<reference evidence="1" key="3">
    <citation type="submission" date="2012-09" db="EMBL/GenBank/DDBJ databases">
        <authorList>
            <consortium name="VectorBase"/>
        </authorList>
    </citation>
    <scope>NUCLEOTIDE SEQUENCE</scope>
    <source>
        <strain evidence="1">Liverpool</strain>
    </source>
</reference>
<organism evidence="1 2">
    <name type="scientific">Aedes aegypti</name>
    <name type="common">Yellowfever mosquito</name>
    <name type="synonym">Culex aegypti</name>
    <dbReference type="NCBI Taxonomy" id="7159"/>
    <lineage>
        <taxon>Eukaryota</taxon>
        <taxon>Metazoa</taxon>
        <taxon>Ecdysozoa</taxon>
        <taxon>Arthropoda</taxon>
        <taxon>Hexapoda</taxon>
        <taxon>Insecta</taxon>
        <taxon>Pterygota</taxon>
        <taxon>Neoptera</taxon>
        <taxon>Endopterygota</taxon>
        <taxon>Diptera</taxon>
        <taxon>Nematocera</taxon>
        <taxon>Culicoidea</taxon>
        <taxon>Culicidae</taxon>
        <taxon>Culicinae</taxon>
        <taxon>Aedini</taxon>
        <taxon>Aedes</taxon>
        <taxon>Stegomyia</taxon>
    </lineage>
</organism>
<accession>Q16E74</accession>
<dbReference type="HOGENOM" id="CLU_139362_0_0_1"/>
<evidence type="ECO:0000313" key="1">
    <source>
        <dbReference type="EMBL" id="EAT32531.1"/>
    </source>
</evidence>
<dbReference type="PANTHER" id="PTHR10174:SF208">
    <property type="entry name" value="CRAL-TRIO DOMAIN-CONTAINING PROTEIN DDB_G0278031"/>
    <property type="match status" value="1"/>
</dbReference>
<proteinExistence type="predicted"/>
<dbReference type="VEuPathDB" id="VectorBase:AAEL026609"/>
<feature type="non-terminal residue" evidence="1">
    <location>
        <position position="142"/>
    </location>
</feature>
<sequence>MSLKFTEENIPYVDLGDGYRICLQDNRCSHGADVEKQARLDINETPENEKRGLEEMRRLIATDPHLYLADDADWYLKVYLRVAKYDPKEAFSILQANLKLKSKNPEYFVSSASVRHVFEEGLVWVLPERNHDGSIIVVIECG</sequence>
<dbReference type="eggNOG" id="KOG1471">
    <property type="taxonomic scope" value="Eukaryota"/>
</dbReference>
<dbReference type="PaxDb" id="7159-AAEL015360-PA"/>
<gene>
    <name evidence="1" type="ORF">AaeL_AAEL015360</name>
</gene>
<dbReference type="PANTHER" id="PTHR10174">
    <property type="entry name" value="ALPHA-TOCOPHEROL TRANSFER PROTEIN-RELATED"/>
    <property type="match status" value="1"/>
</dbReference>
<dbReference type="AlphaFoldDB" id="Q16E74"/>
<dbReference type="InterPro" id="IPR036865">
    <property type="entry name" value="CRAL-TRIO_dom_sf"/>
</dbReference>
<dbReference type="OMA" id="CEANVGG"/>
<dbReference type="PhylomeDB" id="Q16E74"/>
<dbReference type="EMBL" id="CH479002">
    <property type="protein sequence ID" value="EAT32531.1"/>
    <property type="molecule type" value="Genomic_DNA"/>
</dbReference>
<dbReference type="SUPFAM" id="SSF46938">
    <property type="entry name" value="CRAL/TRIO N-terminal domain"/>
    <property type="match status" value="1"/>
</dbReference>
<dbReference type="GO" id="GO:1902936">
    <property type="term" value="F:phosphatidylinositol bisphosphate binding"/>
    <property type="evidence" value="ECO:0007669"/>
    <property type="project" value="TreeGrafter"/>
</dbReference>
<evidence type="ECO:0000313" key="2">
    <source>
        <dbReference type="Proteomes" id="UP000682892"/>
    </source>
</evidence>
<dbReference type="Proteomes" id="UP000682892">
    <property type="component" value="Unassembled WGS sequence"/>
</dbReference>
<name>Q16E74_AEDAE</name>
<dbReference type="GO" id="GO:0016020">
    <property type="term" value="C:membrane"/>
    <property type="evidence" value="ECO:0007669"/>
    <property type="project" value="TreeGrafter"/>
</dbReference>
<reference evidence="1" key="1">
    <citation type="submission" date="2005-10" db="EMBL/GenBank/DDBJ databases">
        <authorList>
            <person name="Loftus B.J."/>
            <person name="Nene V.M."/>
            <person name="Hannick L.I."/>
            <person name="Bidwell S."/>
            <person name="Haas B."/>
            <person name="Amedeo P."/>
            <person name="Orvis J."/>
            <person name="Wortman J.R."/>
            <person name="White O.R."/>
            <person name="Salzberg S."/>
            <person name="Shumway M."/>
            <person name="Koo H."/>
            <person name="Zhao Y."/>
            <person name="Holmes M."/>
            <person name="Miller J."/>
            <person name="Schatz M."/>
            <person name="Pop M."/>
            <person name="Pai G."/>
            <person name="Utterback T."/>
            <person name="Rogers Y.-H."/>
            <person name="Kravitz S."/>
            <person name="Fraser C.M."/>
        </authorList>
    </citation>
    <scope>NUCLEOTIDE SEQUENCE</scope>
    <source>
        <strain evidence="1">Liverpool</strain>
    </source>
</reference>
<protein>
    <submittedName>
        <fullName evidence="1">AAEL015360-PA</fullName>
    </submittedName>
</protein>
<reference evidence="1" key="2">
    <citation type="journal article" date="2007" name="Science">
        <title>Genome sequence of Aedes aegypti, a major arbovirus vector.</title>
        <authorList>
            <person name="Nene V."/>
            <person name="Wortman J.R."/>
            <person name="Lawson D."/>
            <person name="Haas B."/>
            <person name="Kodira C."/>
            <person name="Tu Z.J."/>
            <person name="Loftus B."/>
            <person name="Xi Z."/>
            <person name="Megy K."/>
            <person name="Grabherr M."/>
            <person name="Ren Q."/>
            <person name="Zdobnov E.M."/>
            <person name="Lobo N.F."/>
            <person name="Campbell K.S."/>
            <person name="Brown S.E."/>
            <person name="Bonaldo M.F."/>
            <person name="Zhu J."/>
            <person name="Sinkins S.P."/>
            <person name="Hogenkamp D.G."/>
            <person name="Amedeo P."/>
            <person name="Arensburger P."/>
            <person name="Atkinson P.W."/>
            <person name="Bidwell S."/>
            <person name="Biedler J."/>
            <person name="Birney E."/>
            <person name="Bruggner R.V."/>
            <person name="Costas J."/>
            <person name="Coy M.R."/>
            <person name="Crabtree J."/>
            <person name="Crawford M."/>
            <person name="Debruyn B."/>
            <person name="Decaprio D."/>
            <person name="Eiglmeier K."/>
            <person name="Eisenstadt E."/>
            <person name="El-Dorry H."/>
            <person name="Gelbart W.M."/>
            <person name="Gomes S.L."/>
            <person name="Hammond M."/>
            <person name="Hannick L.I."/>
            <person name="Hogan J.R."/>
            <person name="Holmes M.H."/>
            <person name="Jaffe D."/>
            <person name="Johnston J.S."/>
            <person name="Kennedy R.C."/>
            <person name="Koo H."/>
            <person name="Kravitz S."/>
            <person name="Kriventseva E.V."/>
            <person name="Kulp D."/>
            <person name="Labutti K."/>
            <person name="Lee E."/>
            <person name="Li S."/>
            <person name="Lovin D.D."/>
            <person name="Mao C."/>
            <person name="Mauceli E."/>
            <person name="Menck C.F."/>
            <person name="Miller J.R."/>
            <person name="Montgomery P."/>
            <person name="Mori A."/>
            <person name="Nascimento A.L."/>
            <person name="Naveira H.F."/>
            <person name="Nusbaum C."/>
            <person name="O'leary S."/>
            <person name="Orvis J."/>
            <person name="Pertea M."/>
            <person name="Quesneville H."/>
            <person name="Reidenbach K.R."/>
            <person name="Rogers Y.H."/>
            <person name="Roth C.W."/>
            <person name="Schneider J.R."/>
            <person name="Schatz M."/>
            <person name="Shumway M."/>
            <person name="Stanke M."/>
            <person name="Stinson E.O."/>
            <person name="Tubio J.M."/>
            <person name="Vanzee J.P."/>
            <person name="Verjovski-Almeida S."/>
            <person name="Werner D."/>
            <person name="White O."/>
            <person name="Wyder S."/>
            <person name="Zeng Q."/>
            <person name="Zhao Q."/>
            <person name="Zhao Y."/>
            <person name="Hill C.A."/>
            <person name="Raikhel A.S."/>
            <person name="Soares M.B."/>
            <person name="Knudson D.L."/>
            <person name="Lee N.H."/>
            <person name="Galagan J."/>
            <person name="Salzberg S.L."/>
            <person name="Paulsen I.T."/>
            <person name="Dimopoulos G."/>
            <person name="Collins F.H."/>
            <person name="Birren B."/>
            <person name="Fraser-Liggett C.M."/>
            <person name="Severson D.W."/>
        </authorList>
    </citation>
    <scope>NUCLEOTIDE SEQUENCE [LARGE SCALE GENOMIC DNA]</scope>
    <source>
        <strain evidence="1">Liverpool</strain>
    </source>
</reference>
<dbReference type="Gene3D" id="3.40.525.10">
    <property type="entry name" value="CRAL-TRIO lipid binding domain"/>
    <property type="match status" value="1"/>
</dbReference>
<dbReference type="InterPro" id="IPR036273">
    <property type="entry name" value="CRAL/TRIO_N_dom_sf"/>
</dbReference>